<keyword evidence="7" id="KW-1185">Reference proteome</keyword>
<feature type="compositionally biased region" description="Low complexity" evidence="4">
    <location>
        <begin position="30"/>
        <end position="43"/>
    </location>
</feature>
<dbReference type="InterPro" id="IPR009071">
    <property type="entry name" value="HMG_box_dom"/>
</dbReference>
<feature type="compositionally biased region" description="Polar residues" evidence="4">
    <location>
        <begin position="51"/>
        <end position="74"/>
    </location>
</feature>
<dbReference type="AlphaFoldDB" id="A0A2X0M1V1"/>
<gene>
    <name evidence="6" type="primary">BQ5605_C002g01161</name>
    <name evidence="6" type="ORF">BQ5605_C002G01161</name>
</gene>
<evidence type="ECO:0000313" key="6">
    <source>
        <dbReference type="EMBL" id="SGY30533.1"/>
    </source>
</evidence>
<keyword evidence="1 3" id="KW-0238">DNA-binding</keyword>
<dbReference type="PANTHER" id="PTHR45789">
    <property type="entry name" value="FI18025P1"/>
    <property type="match status" value="1"/>
</dbReference>
<feature type="DNA-binding region" description="HMG box" evidence="3">
    <location>
        <begin position="394"/>
        <end position="463"/>
    </location>
</feature>
<evidence type="ECO:0000256" key="3">
    <source>
        <dbReference type="PROSITE-ProRule" id="PRU00267"/>
    </source>
</evidence>
<feature type="compositionally biased region" description="Polar residues" evidence="4">
    <location>
        <begin position="83"/>
        <end position="93"/>
    </location>
</feature>
<feature type="region of interest" description="Disordered" evidence="4">
    <location>
        <begin position="1"/>
        <end position="116"/>
    </location>
</feature>
<keyword evidence="2 3" id="KW-0539">Nucleus</keyword>
<feature type="region of interest" description="Disordered" evidence="4">
    <location>
        <begin position="454"/>
        <end position="499"/>
    </location>
</feature>
<proteinExistence type="predicted"/>
<feature type="compositionally biased region" description="Low complexity" evidence="4">
    <location>
        <begin position="611"/>
        <end position="621"/>
    </location>
</feature>
<dbReference type="GO" id="GO:0000978">
    <property type="term" value="F:RNA polymerase II cis-regulatory region sequence-specific DNA binding"/>
    <property type="evidence" value="ECO:0007669"/>
    <property type="project" value="TreeGrafter"/>
</dbReference>
<evidence type="ECO:0000259" key="5">
    <source>
        <dbReference type="PROSITE" id="PS50118"/>
    </source>
</evidence>
<dbReference type="GO" id="GO:0005634">
    <property type="term" value="C:nucleus"/>
    <property type="evidence" value="ECO:0007669"/>
    <property type="project" value="UniProtKB-UniRule"/>
</dbReference>
<reference evidence="6 7" key="1">
    <citation type="submission" date="2016-11" db="EMBL/GenBank/DDBJ databases">
        <authorList>
            <person name="Jaros S."/>
            <person name="Januszkiewicz K."/>
            <person name="Wedrychowicz H."/>
        </authorList>
    </citation>
    <scope>NUCLEOTIDE SEQUENCE [LARGE SCALE GENOMIC DNA]</scope>
</reference>
<dbReference type="CDD" id="cd01389">
    <property type="entry name" value="HMG-box_ROX1-like"/>
    <property type="match status" value="1"/>
</dbReference>
<feature type="compositionally biased region" description="Low complexity" evidence="4">
    <location>
        <begin position="529"/>
        <end position="538"/>
    </location>
</feature>
<feature type="region of interest" description="Disordered" evidence="4">
    <location>
        <begin position="529"/>
        <end position="577"/>
    </location>
</feature>
<evidence type="ECO:0000256" key="2">
    <source>
        <dbReference type="ARBA" id="ARBA00023242"/>
    </source>
</evidence>
<dbReference type="PROSITE" id="PS50118">
    <property type="entry name" value="HMG_BOX_2"/>
    <property type="match status" value="1"/>
</dbReference>
<feature type="region of interest" description="Disordered" evidence="4">
    <location>
        <begin position="611"/>
        <end position="724"/>
    </location>
</feature>
<evidence type="ECO:0000256" key="4">
    <source>
        <dbReference type="SAM" id="MobiDB-lite"/>
    </source>
</evidence>
<dbReference type="Proteomes" id="UP000249464">
    <property type="component" value="Unassembled WGS sequence"/>
</dbReference>
<feature type="compositionally biased region" description="Low complexity" evidence="4">
    <location>
        <begin position="340"/>
        <end position="353"/>
    </location>
</feature>
<accession>A0A2X0M1V1</accession>
<dbReference type="Pfam" id="PF00505">
    <property type="entry name" value="HMG_box"/>
    <property type="match status" value="1"/>
</dbReference>
<dbReference type="SUPFAM" id="SSF47095">
    <property type="entry name" value="HMG-box"/>
    <property type="match status" value="1"/>
</dbReference>
<feature type="compositionally biased region" description="Low complexity" evidence="4">
    <location>
        <begin position="95"/>
        <end position="115"/>
    </location>
</feature>
<evidence type="ECO:0000313" key="7">
    <source>
        <dbReference type="Proteomes" id="UP000249464"/>
    </source>
</evidence>
<feature type="domain" description="HMG box" evidence="5">
    <location>
        <begin position="394"/>
        <end position="463"/>
    </location>
</feature>
<sequence>MRKPPQHHKKIRQRGHDPSHLVSTDSSVMPQLSSPTSALSAPLRPRRQSRAEQTNTLQDGSRPESSPWSSTAGQDSEVRSYPTPRQSPETTLNFPVPAKASSSASSAPWPSGRSSQNTVTNCTIAPMLSNVVSIPCAQENLGPSQEHDIPDQRIEQTDPSQTCDYAPIRLASHSSIVDHGSPPADKEEEPEDEQPFEWPPEVDPVLADWSSLPPTMFDDVFSLSVSTSRPPLPSSTSAVTSNSTLTAAPINGRPLSFVDLRGDSASMNLHSSHEAVPFSDVVHKKVFTHLGSVPPRSSATHIRTAPAPSTPSRGQARPSPYSTPSRSAPPMVRTRRHAPSSSQGGSDASSLLATSNDGLSLHSGPSSLNDGSPQMPAPIRKKKSHSRRMSEGHVPRPKNAFILYRAHVVADPGFVAAFRGQHNNISKVVGAMWQALPKEQTAIWHELAEEEKEAHAKQFPNYKYKPARPSLKKSKSDPAAMPMPPPLRTSKEPSDRPSGLVRMAEEDQYFEDNFDDGFELDSNRSFRSSASSRKSVAGSAGGSLNGHRTTPSKSTLLRAGSDLSGRSTRAPGDTDQEVLDRVMRIAAQGLQQDAPTSGIVARMAAVGNAASRPSATSSPSPQNGATSIVYDGSGDIIVTPTKTQLSRSTRSNASDVSSNGSSLYSTPIRRHTRLAGFGSGSPKSSPPGSGSAGRPGKSGMYASSLGLGYGRAPGSNERPPIRPPSFGQGILASNSDPSQLQPTIFDTSLLQMQDRKISIGSRWGYRHSSRLPSRAERLAQQQELEGDLSTDDQFATVRATNGTETDVPWSAVLMTLDPSNCVESAPSSDESFFLSPPTSSSLFGLGQNQEALLLESLNQTSQAPTSTLSRNSFNDFLVEHGFDSGASFHLGDMELFETPESALPPLSGNEWFSDIGGLDCPGSAFSEFSNETESTSFSGF</sequence>
<feature type="compositionally biased region" description="Polar residues" evidence="4">
    <location>
        <begin position="354"/>
        <end position="372"/>
    </location>
</feature>
<name>A0A2X0M1V1_9BASI</name>
<dbReference type="Gene3D" id="1.10.30.10">
    <property type="entry name" value="High mobility group box domain"/>
    <property type="match status" value="1"/>
</dbReference>
<feature type="region of interest" description="Disordered" evidence="4">
    <location>
        <begin position="291"/>
        <end position="394"/>
    </location>
</feature>
<feature type="region of interest" description="Disordered" evidence="4">
    <location>
        <begin position="175"/>
        <end position="201"/>
    </location>
</feature>
<protein>
    <submittedName>
        <fullName evidence="6">BQ5605_C002g01161 protein</fullName>
    </submittedName>
</protein>
<feature type="compositionally biased region" description="Basic residues" evidence="4">
    <location>
        <begin position="1"/>
        <end position="13"/>
    </location>
</feature>
<evidence type="ECO:0000256" key="1">
    <source>
        <dbReference type="ARBA" id="ARBA00023125"/>
    </source>
</evidence>
<feature type="compositionally biased region" description="Low complexity" evidence="4">
    <location>
        <begin position="680"/>
        <end position="699"/>
    </location>
</feature>
<feature type="compositionally biased region" description="Acidic residues" evidence="4">
    <location>
        <begin position="186"/>
        <end position="195"/>
    </location>
</feature>
<feature type="compositionally biased region" description="Low complexity" evidence="4">
    <location>
        <begin position="651"/>
        <end position="662"/>
    </location>
</feature>
<organism evidence="6 7">
    <name type="scientific">Microbotryum silenes-dioicae</name>
    <dbReference type="NCBI Taxonomy" id="796604"/>
    <lineage>
        <taxon>Eukaryota</taxon>
        <taxon>Fungi</taxon>
        <taxon>Dikarya</taxon>
        <taxon>Basidiomycota</taxon>
        <taxon>Pucciniomycotina</taxon>
        <taxon>Microbotryomycetes</taxon>
        <taxon>Microbotryales</taxon>
        <taxon>Microbotryaceae</taxon>
        <taxon>Microbotryum</taxon>
    </lineage>
</organism>
<dbReference type="STRING" id="796604.A0A2X0M1V1"/>
<feature type="compositionally biased region" description="Polar residues" evidence="4">
    <location>
        <begin position="546"/>
        <end position="555"/>
    </location>
</feature>
<dbReference type="EMBL" id="FQNC01000041">
    <property type="protein sequence ID" value="SGY30533.1"/>
    <property type="molecule type" value="Genomic_DNA"/>
</dbReference>
<dbReference type="InterPro" id="IPR051356">
    <property type="entry name" value="SOX/SOX-like_TF"/>
</dbReference>
<feature type="compositionally biased region" description="Polar residues" evidence="4">
    <location>
        <begin position="640"/>
        <end position="650"/>
    </location>
</feature>
<dbReference type="SMART" id="SM00398">
    <property type="entry name" value="HMG"/>
    <property type="match status" value="1"/>
</dbReference>
<dbReference type="PANTHER" id="PTHR45789:SF2">
    <property type="entry name" value="FI18025P1"/>
    <property type="match status" value="1"/>
</dbReference>
<dbReference type="GO" id="GO:0000981">
    <property type="term" value="F:DNA-binding transcription factor activity, RNA polymerase II-specific"/>
    <property type="evidence" value="ECO:0007669"/>
    <property type="project" value="TreeGrafter"/>
</dbReference>
<dbReference type="InterPro" id="IPR036910">
    <property type="entry name" value="HMG_box_dom_sf"/>
</dbReference>